<keyword evidence="4 7" id="KW-0067">ATP-binding</keyword>
<evidence type="ECO:0000256" key="4">
    <source>
        <dbReference type="ARBA" id="ARBA00022840"/>
    </source>
</evidence>
<evidence type="ECO:0000256" key="5">
    <source>
        <dbReference type="ARBA" id="ARBA00022884"/>
    </source>
</evidence>
<keyword evidence="2 7" id="KW-0547">Nucleotide-binding</keyword>
<dbReference type="GO" id="GO:0016887">
    <property type="term" value="F:ATP hydrolysis activity"/>
    <property type="evidence" value="ECO:0007669"/>
    <property type="project" value="InterPro"/>
</dbReference>
<keyword evidence="3 7" id="KW-0378">Hydrolase</keyword>
<comment type="function">
    <text evidence="7">Acts as a ribosome collision sensor, splitting the ribosome into its 2 subunits. Detects stalled/collided 70S ribosomes which it binds and splits by an ATP-hydrolysis driven conformational change. Acts upstream of the ribosome quality control system (RQC), a ribosome-associated complex that mediates the extraction of incompletely synthesized nascent chains from stalled ribosomes and their subsequent degradation. Probably generates substrates for RQC.</text>
</comment>
<dbReference type="GO" id="GO:0030983">
    <property type="term" value="F:mismatched DNA binding"/>
    <property type="evidence" value="ECO:0007669"/>
    <property type="project" value="InterPro"/>
</dbReference>
<organism evidence="10 11">
    <name type="scientific">Candidatus Coatesbacteria bacterium 4484_99</name>
    <dbReference type="NCBI Taxonomy" id="1970774"/>
    <lineage>
        <taxon>Bacteria</taxon>
        <taxon>Candidatus Coatesiibacteriota</taxon>
    </lineage>
</organism>
<dbReference type="SUPFAM" id="SSF48334">
    <property type="entry name" value="DNA repair protein MutS, domain III"/>
    <property type="match status" value="1"/>
</dbReference>
<keyword evidence="7" id="KW-0255">Endonuclease</keyword>
<dbReference type="NCBIfam" id="TIGR01069">
    <property type="entry name" value="mutS2"/>
    <property type="match status" value="1"/>
</dbReference>
<dbReference type="InterPro" id="IPR002625">
    <property type="entry name" value="Smr_dom"/>
</dbReference>
<dbReference type="GO" id="GO:0019843">
    <property type="term" value="F:rRNA binding"/>
    <property type="evidence" value="ECO:0007669"/>
    <property type="project" value="UniProtKB-UniRule"/>
</dbReference>
<dbReference type="SUPFAM" id="SSF160443">
    <property type="entry name" value="SMR domain-like"/>
    <property type="match status" value="1"/>
</dbReference>
<accession>A0A1W9S324</accession>
<dbReference type="GO" id="GO:0005524">
    <property type="term" value="F:ATP binding"/>
    <property type="evidence" value="ECO:0007669"/>
    <property type="project" value="UniProtKB-UniRule"/>
</dbReference>
<feature type="binding site" evidence="7">
    <location>
        <begin position="359"/>
        <end position="366"/>
    </location>
    <ligand>
        <name>ATP</name>
        <dbReference type="ChEBI" id="CHEBI:30616"/>
    </ligand>
</feature>
<keyword evidence="1 7" id="KW-0699">rRNA-binding</keyword>
<dbReference type="PANTHER" id="PTHR48466:SF2">
    <property type="entry name" value="OS10G0509000 PROTEIN"/>
    <property type="match status" value="1"/>
</dbReference>
<dbReference type="InterPro" id="IPR036187">
    <property type="entry name" value="DNA_mismatch_repair_MutS_sf"/>
</dbReference>
<dbReference type="EC" id="3.1.-.-" evidence="7"/>
<evidence type="ECO:0000256" key="7">
    <source>
        <dbReference type="HAMAP-Rule" id="MF_00092"/>
    </source>
</evidence>
<dbReference type="Pfam" id="PF01713">
    <property type="entry name" value="Smr"/>
    <property type="match status" value="1"/>
</dbReference>
<comment type="subunit">
    <text evidence="7">Homodimer. Binds to stalled ribosomes, contacting rRNA.</text>
</comment>
<evidence type="ECO:0000256" key="3">
    <source>
        <dbReference type="ARBA" id="ARBA00022801"/>
    </source>
</evidence>
<comment type="caution">
    <text evidence="10">The sequence shown here is derived from an EMBL/GenBank/DDBJ whole genome shotgun (WGS) entry which is preliminary data.</text>
</comment>
<dbReference type="SMART" id="SM00463">
    <property type="entry name" value="SMR"/>
    <property type="match status" value="1"/>
</dbReference>
<dbReference type="PIRSF" id="PIRSF005814">
    <property type="entry name" value="MutS_YshD"/>
    <property type="match status" value="1"/>
</dbReference>
<dbReference type="InterPro" id="IPR000432">
    <property type="entry name" value="DNA_mismatch_repair_MutS_C"/>
</dbReference>
<dbReference type="Pfam" id="PF00488">
    <property type="entry name" value="MutS_V"/>
    <property type="match status" value="1"/>
</dbReference>
<dbReference type="GO" id="GO:0045910">
    <property type="term" value="P:negative regulation of DNA recombination"/>
    <property type="evidence" value="ECO:0007669"/>
    <property type="project" value="InterPro"/>
</dbReference>
<proteinExistence type="inferred from homology"/>
<dbReference type="InterPro" id="IPR005747">
    <property type="entry name" value="MutS2"/>
</dbReference>
<keyword evidence="8" id="KW-0175">Coiled coil</keyword>
<feature type="coiled-coil region" evidence="8">
    <location>
        <begin position="547"/>
        <end position="624"/>
    </location>
</feature>
<dbReference type="InterPro" id="IPR007696">
    <property type="entry name" value="DNA_mismatch_repair_MutS_core"/>
</dbReference>
<name>A0A1W9S324_9BACT</name>
<dbReference type="SMART" id="SM00533">
    <property type="entry name" value="MUTSd"/>
    <property type="match status" value="1"/>
</dbReference>
<dbReference type="Proteomes" id="UP000192611">
    <property type="component" value="Unassembled WGS sequence"/>
</dbReference>
<keyword evidence="5 7" id="KW-0694">RNA-binding</keyword>
<feature type="domain" description="Smr" evidence="9">
    <location>
        <begin position="728"/>
        <end position="801"/>
    </location>
</feature>
<dbReference type="EMBL" id="NATQ01000013">
    <property type="protein sequence ID" value="OQX91065.1"/>
    <property type="molecule type" value="Genomic_DNA"/>
</dbReference>
<evidence type="ECO:0000313" key="11">
    <source>
        <dbReference type="Proteomes" id="UP000192611"/>
    </source>
</evidence>
<gene>
    <name evidence="7" type="primary">mutS2</name>
    <name evidence="7" type="synonym">rqcU</name>
    <name evidence="10" type="ORF">B6D57_01105</name>
</gene>
<keyword evidence="6 7" id="KW-0238">DNA-binding</keyword>
<dbReference type="GO" id="GO:0043023">
    <property type="term" value="F:ribosomal large subunit binding"/>
    <property type="evidence" value="ECO:0007669"/>
    <property type="project" value="UniProtKB-UniRule"/>
</dbReference>
<dbReference type="HAMAP" id="MF_00092">
    <property type="entry name" value="MutS2"/>
    <property type="match status" value="1"/>
</dbReference>
<dbReference type="PROSITE" id="PS50828">
    <property type="entry name" value="SMR"/>
    <property type="match status" value="1"/>
</dbReference>
<protein>
    <recommendedName>
        <fullName evidence="7">Endonuclease MutS2</fullName>
        <ecNumber evidence="7">3.1.-.-</ecNumber>
    </recommendedName>
    <alternativeName>
        <fullName evidence="7">Ribosome-associated protein quality control-upstream factor</fullName>
        <shortName evidence="7">RQC-upstream factor</shortName>
        <shortName evidence="7">RqcU</shortName>
        <ecNumber evidence="7">3.6.4.-</ecNumber>
    </alternativeName>
</protein>
<comment type="function">
    <text evidence="7">Endonuclease that is involved in the suppression of homologous recombination and thus may have a key role in the control of bacterial genetic diversity.</text>
</comment>
<dbReference type="InterPro" id="IPR027417">
    <property type="entry name" value="P-loop_NTPase"/>
</dbReference>
<reference evidence="11" key="1">
    <citation type="submission" date="2017-03" db="EMBL/GenBank/DDBJ databases">
        <title>Novel pathways for hydrocarbon cycling and metabolic interdependencies in hydrothermal sediment communities.</title>
        <authorList>
            <person name="Dombrowski N."/>
            <person name="Seitz K."/>
            <person name="Teske A."/>
            <person name="Baker B."/>
        </authorList>
    </citation>
    <scope>NUCLEOTIDE SEQUENCE [LARGE SCALE GENOMIC DNA]</scope>
</reference>
<dbReference type="SUPFAM" id="SSF52540">
    <property type="entry name" value="P-loop containing nucleoside triphosphate hydrolases"/>
    <property type="match status" value="1"/>
</dbReference>
<dbReference type="GO" id="GO:0140664">
    <property type="term" value="F:ATP-dependent DNA damage sensor activity"/>
    <property type="evidence" value="ECO:0007669"/>
    <property type="project" value="InterPro"/>
</dbReference>
<dbReference type="GO" id="GO:0004519">
    <property type="term" value="F:endonuclease activity"/>
    <property type="evidence" value="ECO:0007669"/>
    <property type="project" value="UniProtKB-UniRule"/>
</dbReference>
<dbReference type="InterPro" id="IPR036063">
    <property type="entry name" value="Smr_dom_sf"/>
</dbReference>
<evidence type="ECO:0000256" key="1">
    <source>
        <dbReference type="ARBA" id="ARBA00022730"/>
    </source>
</evidence>
<evidence type="ECO:0000256" key="2">
    <source>
        <dbReference type="ARBA" id="ARBA00022741"/>
    </source>
</evidence>
<dbReference type="PROSITE" id="PS00486">
    <property type="entry name" value="DNA_MISMATCH_REPAIR_2"/>
    <property type="match status" value="1"/>
</dbReference>
<evidence type="ECO:0000313" key="10">
    <source>
        <dbReference type="EMBL" id="OQX91065.1"/>
    </source>
</evidence>
<evidence type="ECO:0000256" key="8">
    <source>
        <dbReference type="SAM" id="Coils"/>
    </source>
</evidence>
<dbReference type="PANTHER" id="PTHR48466">
    <property type="entry name" value="OS10G0509000 PROTEIN-RELATED"/>
    <property type="match status" value="1"/>
</dbReference>
<dbReference type="GO" id="GO:0072344">
    <property type="term" value="P:rescue of stalled ribosome"/>
    <property type="evidence" value="ECO:0007669"/>
    <property type="project" value="UniProtKB-UniRule"/>
</dbReference>
<sequence length="804" mass="90142">MKDIIERHISYSSENGFDEKTLESIGFSTIKSAIVERTRTLKGKALAELIAPVPDIDTARKRLKTTISAKNLINIHGRPSIDIPDGVEEAIKQSQLQGAILRASQIFDIGHVIKVSLKIKRTLSKYQKEFKPIWEIAEGIKETDELLNHINSILDERGEVRDDATENLKNIRADIRQLRERIYTKLEGYIKSRKFSDSITEEAVVIRNERYCIPVRAEDVSRVGGIVHARSSSGHTSFLEPYTVVDDNNRLSDLRSEEEAEIRRILEHATSIIGAKADELKENIDILSVLDLSFAIGELSLALPTTEPQLERSSPLTLIRALNPQLSVMAINDGNSVEESIIPIDVFLDRDRRVVVISGPNAGGKTVSLKTVGLICAMAYSGIPITAKEGTAIPYIDNILADIGEEESVEEALSSFTSHIIRLKEILFKASENSLVLLDELGRSTAPDYGSAIGVAVAEHILKTGAYCMITTHYDGVKSMAVTNLNMVNASVEFSPEDGRPTYRLIWGSYGSSHALETAYNAGLPDDIIRRAREYLGEEKIQLESIIDRYERQLVELGKMREKLDGERLILEENKRKHSEEIEAIRAEKKAIKRERDRLIRKGLDDFRRELRELLKRAREGGEREIIRALERVSTIEKECQEEITEDGLENIPDGLEIGAWVRLKDSDIITQIINVERRSKRATINLRGKKLEVNLSELTPVESIQEDREKAEATYDIRGDLENEIMVRGMTVEEATAFIDRHLQRAFLSGLDSITIIHGLGTGRLRDGIRSFLRNHPLVSSFRAGGEREGGDGVTIVMLSDKS</sequence>
<dbReference type="EC" id="3.6.4.-" evidence="7"/>
<dbReference type="Gene3D" id="3.40.50.300">
    <property type="entry name" value="P-loop containing nucleotide triphosphate hydrolases"/>
    <property type="match status" value="1"/>
</dbReference>
<evidence type="ECO:0000256" key="6">
    <source>
        <dbReference type="ARBA" id="ARBA00023125"/>
    </source>
</evidence>
<dbReference type="AlphaFoldDB" id="A0A1W9S324"/>
<dbReference type="InterPro" id="IPR045076">
    <property type="entry name" value="MutS"/>
</dbReference>
<dbReference type="GO" id="GO:0006298">
    <property type="term" value="P:mismatch repair"/>
    <property type="evidence" value="ECO:0007669"/>
    <property type="project" value="InterPro"/>
</dbReference>
<evidence type="ECO:0000259" key="9">
    <source>
        <dbReference type="PROSITE" id="PS50828"/>
    </source>
</evidence>
<dbReference type="Gene3D" id="3.30.1370.110">
    <property type="match status" value="1"/>
</dbReference>
<comment type="similarity">
    <text evidence="7">Belongs to the DNA mismatch repair MutS family. MutS2 subfamily.</text>
</comment>
<keyword evidence="7" id="KW-0540">Nuclease</keyword>
<dbReference type="SMART" id="SM00534">
    <property type="entry name" value="MUTSac"/>
    <property type="match status" value="1"/>
</dbReference>